<protein>
    <recommendedName>
        <fullName evidence="2">DUF6532 domain-containing protein</fullName>
    </recommendedName>
</protein>
<comment type="caution">
    <text evidence="3">The sequence shown here is derived from an EMBL/GenBank/DDBJ whole genome shotgun (WGS) entry which is preliminary data.</text>
</comment>
<reference evidence="3" key="1">
    <citation type="submission" date="2020-11" db="EMBL/GenBank/DDBJ databases">
        <authorList>
            <consortium name="DOE Joint Genome Institute"/>
            <person name="Ahrendt S."/>
            <person name="Riley R."/>
            <person name="Andreopoulos W."/>
            <person name="LaButti K."/>
            <person name="Pangilinan J."/>
            <person name="Ruiz-duenas F.J."/>
            <person name="Barrasa J.M."/>
            <person name="Sanchez-Garcia M."/>
            <person name="Camarero S."/>
            <person name="Miyauchi S."/>
            <person name="Serrano A."/>
            <person name="Linde D."/>
            <person name="Babiker R."/>
            <person name="Drula E."/>
            <person name="Ayuso-Fernandez I."/>
            <person name="Pacheco R."/>
            <person name="Padilla G."/>
            <person name="Ferreira P."/>
            <person name="Barriuso J."/>
            <person name="Kellner H."/>
            <person name="Castanera R."/>
            <person name="Alfaro M."/>
            <person name="Ramirez L."/>
            <person name="Pisabarro A.G."/>
            <person name="Kuo A."/>
            <person name="Tritt A."/>
            <person name="Lipzen A."/>
            <person name="He G."/>
            <person name="Yan M."/>
            <person name="Ng V."/>
            <person name="Cullen D."/>
            <person name="Martin F."/>
            <person name="Rosso M.-N."/>
            <person name="Henrissat B."/>
            <person name="Hibbett D."/>
            <person name="Martinez A.T."/>
            <person name="Grigoriev I.V."/>
        </authorList>
    </citation>
    <scope>NUCLEOTIDE SEQUENCE</scope>
    <source>
        <strain evidence="3">AH 44721</strain>
    </source>
</reference>
<feature type="region of interest" description="Disordered" evidence="1">
    <location>
        <begin position="1"/>
        <end position="27"/>
    </location>
</feature>
<feature type="domain" description="DUF6532" evidence="2">
    <location>
        <begin position="53"/>
        <end position="254"/>
    </location>
</feature>
<evidence type="ECO:0000256" key="1">
    <source>
        <dbReference type="SAM" id="MobiDB-lite"/>
    </source>
</evidence>
<dbReference type="EMBL" id="JADNYJ010000353">
    <property type="protein sequence ID" value="KAF8870514.1"/>
    <property type="molecule type" value="Genomic_DNA"/>
</dbReference>
<accession>A0A9P5TFC7</accession>
<sequence length="324" mass="36808">MSTSKKGTKIGSEAPNKSKRTTKPASKQGYKVVRDNFSSSAEILLLADCSKSFMHMRICFGDWILDSDDKRIEWAWTIINETPALLSPSASATAVHGLKLVTQDEKLKHELLTYVLYGKTVLFNTIITKARQRIAGYFHLMVGSVEEIKDKVTWLLTKSNFFYGDLDVNKRTFNKSKPFGSPLIHDMIQTLWFNASKNGSKAEAMTTRRMFENKEIPLSIVFLVVVAIEHSIGEYRDGTEKTTPFRESQIRTHFIHESQTWKGLAKKSAKWADLYPKMAFKNIVQASGDLSHLLIDEDEANEEDIEDVTPEDLDNIADNQMDIF</sequence>
<dbReference type="AlphaFoldDB" id="A0A9P5TFC7"/>
<organism evidence="3 4">
    <name type="scientific">Gymnopilus junonius</name>
    <name type="common">Spectacular rustgill mushroom</name>
    <name type="synonym">Gymnopilus spectabilis subsp. junonius</name>
    <dbReference type="NCBI Taxonomy" id="109634"/>
    <lineage>
        <taxon>Eukaryota</taxon>
        <taxon>Fungi</taxon>
        <taxon>Dikarya</taxon>
        <taxon>Basidiomycota</taxon>
        <taxon>Agaricomycotina</taxon>
        <taxon>Agaricomycetes</taxon>
        <taxon>Agaricomycetidae</taxon>
        <taxon>Agaricales</taxon>
        <taxon>Agaricineae</taxon>
        <taxon>Hymenogastraceae</taxon>
        <taxon>Gymnopilus</taxon>
    </lineage>
</organism>
<dbReference type="OrthoDB" id="2790754at2759"/>
<dbReference type="InterPro" id="IPR045341">
    <property type="entry name" value="DUF6532"/>
</dbReference>
<evidence type="ECO:0000259" key="2">
    <source>
        <dbReference type="Pfam" id="PF20149"/>
    </source>
</evidence>
<name>A0A9P5TFC7_GYMJU</name>
<proteinExistence type="predicted"/>
<keyword evidence="4" id="KW-1185">Reference proteome</keyword>
<evidence type="ECO:0000313" key="3">
    <source>
        <dbReference type="EMBL" id="KAF8870514.1"/>
    </source>
</evidence>
<gene>
    <name evidence="3" type="ORF">CPB84DRAFT_1855527</name>
</gene>
<evidence type="ECO:0000313" key="4">
    <source>
        <dbReference type="Proteomes" id="UP000724874"/>
    </source>
</evidence>
<dbReference type="Pfam" id="PF20149">
    <property type="entry name" value="DUF6532"/>
    <property type="match status" value="1"/>
</dbReference>
<dbReference type="Proteomes" id="UP000724874">
    <property type="component" value="Unassembled WGS sequence"/>
</dbReference>